<accession>A0ABS8WRZ7</accession>
<comment type="caution">
    <text evidence="1">The sequence shown here is derived from an EMBL/GenBank/DDBJ whole genome shotgun (WGS) entry which is preliminary data.</text>
</comment>
<protein>
    <submittedName>
        <fullName evidence="1">Uncharacterized protein</fullName>
    </submittedName>
</protein>
<keyword evidence="2" id="KW-1185">Reference proteome</keyword>
<sequence length="72" mass="8066">RHDGEWRQSLTSPCRQRQKASAFHNTTYPSPHYYPIVGPNSLCVAAVTSPLNLKFKQLPACLFEKPLLPNGS</sequence>
<evidence type="ECO:0000313" key="2">
    <source>
        <dbReference type="Proteomes" id="UP000823775"/>
    </source>
</evidence>
<name>A0ABS8WRZ7_DATST</name>
<gene>
    <name evidence="1" type="ORF">HAX54_051981</name>
</gene>
<dbReference type="EMBL" id="JACEIK010009346">
    <property type="protein sequence ID" value="MCE3052247.1"/>
    <property type="molecule type" value="Genomic_DNA"/>
</dbReference>
<proteinExistence type="predicted"/>
<feature type="non-terminal residue" evidence="1">
    <location>
        <position position="1"/>
    </location>
</feature>
<reference evidence="1 2" key="1">
    <citation type="journal article" date="2021" name="BMC Genomics">
        <title>Datura genome reveals duplications of psychoactive alkaloid biosynthetic genes and high mutation rate following tissue culture.</title>
        <authorList>
            <person name="Rajewski A."/>
            <person name="Carter-House D."/>
            <person name="Stajich J."/>
            <person name="Litt A."/>
        </authorList>
    </citation>
    <scope>NUCLEOTIDE SEQUENCE [LARGE SCALE GENOMIC DNA]</scope>
    <source>
        <strain evidence="1">AR-01</strain>
    </source>
</reference>
<dbReference type="Proteomes" id="UP000823775">
    <property type="component" value="Unassembled WGS sequence"/>
</dbReference>
<organism evidence="1 2">
    <name type="scientific">Datura stramonium</name>
    <name type="common">Jimsonweed</name>
    <name type="synonym">Common thornapple</name>
    <dbReference type="NCBI Taxonomy" id="4076"/>
    <lineage>
        <taxon>Eukaryota</taxon>
        <taxon>Viridiplantae</taxon>
        <taxon>Streptophyta</taxon>
        <taxon>Embryophyta</taxon>
        <taxon>Tracheophyta</taxon>
        <taxon>Spermatophyta</taxon>
        <taxon>Magnoliopsida</taxon>
        <taxon>eudicotyledons</taxon>
        <taxon>Gunneridae</taxon>
        <taxon>Pentapetalae</taxon>
        <taxon>asterids</taxon>
        <taxon>lamiids</taxon>
        <taxon>Solanales</taxon>
        <taxon>Solanaceae</taxon>
        <taxon>Solanoideae</taxon>
        <taxon>Datureae</taxon>
        <taxon>Datura</taxon>
    </lineage>
</organism>
<evidence type="ECO:0000313" key="1">
    <source>
        <dbReference type="EMBL" id="MCE3052247.1"/>
    </source>
</evidence>